<dbReference type="EMBL" id="JH767566">
    <property type="protein sequence ID" value="EON64079.1"/>
    <property type="molecule type" value="Genomic_DNA"/>
</dbReference>
<dbReference type="GeneID" id="19900620"/>
<evidence type="ECO:0000259" key="3">
    <source>
        <dbReference type="Pfam" id="PF24564"/>
    </source>
</evidence>
<dbReference type="Pfam" id="PF24564">
    <property type="entry name" value="DUF7605"/>
    <property type="match status" value="1"/>
</dbReference>
<dbReference type="HOGENOM" id="CLU_010389_2_0_1"/>
<keyword evidence="5" id="KW-1185">Reference proteome</keyword>
<dbReference type="AlphaFoldDB" id="R7YQK2"/>
<dbReference type="InterPro" id="IPR056024">
    <property type="entry name" value="DUF7605"/>
</dbReference>
<evidence type="ECO:0000313" key="5">
    <source>
        <dbReference type="Proteomes" id="UP000016924"/>
    </source>
</evidence>
<feature type="compositionally biased region" description="Polar residues" evidence="1">
    <location>
        <begin position="49"/>
        <end position="63"/>
    </location>
</feature>
<dbReference type="OMA" id="YSAFCRN"/>
<dbReference type="Pfam" id="PF00350">
    <property type="entry name" value="Dynamin_N"/>
    <property type="match status" value="1"/>
</dbReference>
<protein>
    <recommendedName>
        <fullName evidence="6">G domain-containing protein</fullName>
    </recommendedName>
</protein>
<feature type="compositionally biased region" description="Low complexity" evidence="1">
    <location>
        <begin position="64"/>
        <end position="76"/>
    </location>
</feature>
<feature type="domain" description="Dynamin N-terminal" evidence="2">
    <location>
        <begin position="302"/>
        <end position="543"/>
    </location>
</feature>
<accession>R7YQK2</accession>
<dbReference type="InterPro" id="IPR027417">
    <property type="entry name" value="P-loop_NTPase"/>
</dbReference>
<dbReference type="PANTHER" id="PTHR36681">
    <property type="entry name" value="NUCLEAR GTPASE, GERMINAL CENTER-ASSOCIATED, TANDEM DUPLICATE 3"/>
    <property type="match status" value="1"/>
</dbReference>
<feature type="compositionally biased region" description="Polar residues" evidence="1">
    <location>
        <begin position="26"/>
        <end position="41"/>
    </location>
</feature>
<dbReference type="OrthoDB" id="3598281at2759"/>
<feature type="region of interest" description="Disordered" evidence="1">
    <location>
        <begin position="1"/>
        <end position="77"/>
    </location>
</feature>
<proteinExistence type="predicted"/>
<dbReference type="SUPFAM" id="SSF52540">
    <property type="entry name" value="P-loop containing nucleoside triphosphate hydrolases"/>
    <property type="match status" value="1"/>
</dbReference>
<dbReference type="RefSeq" id="XP_007779396.1">
    <property type="nucleotide sequence ID" value="XM_007781206.1"/>
</dbReference>
<reference evidence="5" key="1">
    <citation type="submission" date="2012-06" db="EMBL/GenBank/DDBJ databases">
        <title>The genome sequence of Coniosporium apollinis CBS 100218.</title>
        <authorList>
            <consortium name="The Broad Institute Genome Sequencing Platform"/>
            <person name="Cuomo C."/>
            <person name="Gorbushina A."/>
            <person name="Noack S."/>
            <person name="Walker B."/>
            <person name="Young S.K."/>
            <person name="Zeng Q."/>
            <person name="Gargeya S."/>
            <person name="Fitzgerald M."/>
            <person name="Haas B."/>
            <person name="Abouelleil A."/>
            <person name="Alvarado L."/>
            <person name="Arachchi H.M."/>
            <person name="Berlin A.M."/>
            <person name="Chapman S.B."/>
            <person name="Goldberg J."/>
            <person name="Griggs A."/>
            <person name="Gujja S."/>
            <person name="Hansen M."/>
            <person name="Howarth C."/>
            <person name="Imamovic A."/>
            <person name="Larimer J."/>
            <person name="McCowan C."/>
            <person name="Montmayeur A."/>
            <person name="Murphy C."/>
            <person name="Neiman D."/>
            <person name="Pearson M."/>
            <person name="Priest M."/>
            <person name="Roberts A."/>
            <person name="Saif S."/>
            <person name="Shea T."/>
            <person name="Sisk P."/>
            <person name="Sykes S."/>
            <person name="Wortman J."/>
            <person name="Nusbaum C."/>
            <person name="Birren B."/>
        </authorList>
    </citation>
    <scope>NUCLEOTIDE SEQUENCE [LARGE SCALE GENOMIC DNA]</scope>
    <source>
        <strain evidence="5">CBS 100218</strain>
    </source>
</reference>
<evidence type="ECO:0000256" key="1">
    <source>
        <dbReference type="SAM" id="MobiDB-lite"/>
    </source>
</evidence>
<feature type="domain" description="DUF7605" evidence="3">
    <location>
        <begin position="794"/>
        <end position="956"/>
    </location>
</feature>
<dbReference type="PANTHER" id="PTHR36681:SF3">
    <property type="entry name" value="NUCLEAR GTPASE, GERMINAL CENTER-ASSOCIATED, TANDEM DUPLICATE 3"/>
    <property type="match status" value="1"/>
</dbReference>
<evidence type="ECO:0008006" key="6">
    <source>
        <dbReference type="Google" id="ProtNLM"/>
    </source>
</evidence>
<gene>
    <name evidence="4" type="ORF">W97_03309</name>
</gene>
<evidence type="ECO:0000259" key="2">
    <source>
        <dbReference type="Pfam" id="PF00350"/>
    </source>
</evidence>
<dbReference type="Proteomes" id="UP000016924">
    <property type="component" value="Unassembled WGS sequence"/>
</dbReference>
<organism evidence="4 5">
    <name type="scientific">Coniosporium apollinis (strain CBS 100218)</name>
    <name type="common">Rock-inhabiting black yeast</name>
    <dbReference type="NCBI Taxonomy" id="1168221"/>
    <lineage>
        <taxon>Eukaryota</taxon>
        <taxon>Fungi</taxon>
        <taxon>Dikarya</taxon>
        <taxon>Ascomycota</taxon>
        <taxon>Pezizomycotina</taxon>
        <taxon>Dothideomycetes</taxon>
        <taxon>Dothideomycetes incertae sedis</taxon>
        <taxon>Coniosporium</taxon>
    </lineage>
</organism>
<sequence length="1042" mass="116893">MALAGSPSHEARLIAPLPVRSRSNRGENVSAQSPAASTGSSPVLPFLTPQCTPSPSVSYHNYTSSPPSLLNPSPLSGENQHLLIQQFGQDSSTPRSNSTSFTFRQFYNISPAPATQSVCTGSPRLGTPLSQPTSPPVLGSFSTRGNPYQQRYISFSDEKIPINSEETLAQPVSTSGSNHFVPELVSLASPGRSKAQPTLLGCQALGPSCSPSPGPSTKLTASAAHENHRPVPYDIKDETAPVEPFYTPAFQSALQRGIRIAKEVADVTASPDQFTRVGPDLHRLWTDAVELSKFRTSETRTVAVLGNSGAGKSSLINSLLDYAEIAHTGDDGAACTSVVTEYRQKTDIHSAPITIEVERMSGQEIDNLVEVLVWNYRRLYLPGLENETVSAEDYKHYQKESERAWSWLEPAFKHRQEFNETFLRNMSEGALEEIIDRLKKWAKNLDWRDGENPNNCVQTSTAATAAECCDITAAFMQDRLWPFTKIIRLYLSAQVLKTGIVLADLPGLQDTNLARVKMTEEYLLKCDHIFIVAEIARAVTDQSLKSSVYDVLAQRVPMEWEAAAGKYLNFAIVCTNSDKINEKTARRDYCGAGKRIQQAVMDSLDVEIQAARNANNLSLTERLQRRQKFLLVDARNERVKDGLQEGYRTKVPGGMLEVFCVSNTTYEKYSAEGVVDMVNASGIPELRRFCYSVTAEAQFLEAKHFLQSRLSSMLSSIQLWTTRCPDGSVNQLQEYIPESGLPVDWCVALRDSTRTISETRTENRATFWEDAAKDKGLEWFSVCSYSSKSRKWRHSLTKSQWHQSQYNAWCQNNGNHSTDKLDHVCWNAELIWKMRMELDLEWDILEEEIPDIFDDLLQAIKGHTNLARIGLRLDPALHQSIDSRIRDIEYRFGLTRREFGRGIRTIRRNASEDNECSYMLKEMMPAYRDASRQIGTGRTRRQQNIVQGRITNGDLFHNISESIDNHMSGLIENTFEKLEEKVQVLLVLVRADLNMAAGGEARPTEHETDGQVSEACRLRLAEHSPRWRAHHQQLLKDIASMI</sequence>
<name>R7YQK2_CONA1</name>
<dbReference type="eggNOG" id="ENOG502SJYS">
    <property type="taxonomic scope" value="Eukaryota"/>
</dbReference>
<feature type="region of interest" description="Disordered" evidence="1">
    <location>
        <begin position="117"/>
        <end position="143"/>
    </location>
</feature>
<evidence type="ECO:0000313" key="4">
    <source>
        <dbReference type="EMBL" id="EON64079.1"/>
    </source>
</evidence>
<dbReference type="Gene3D" id="3.40.50.300">
    <property type="entry name" value="P-loop containing nucleotide triphosphate hydrolases"/>
    <property type="match status" value="2"/>
</dbReference>
<dbReference type="InterPro" id="IPR045063">
    <property type="entry name" value="Dynamin_N"/>
</dbReference>
<dbReference type="STRING" id="1168221.R7YQK2"/>